<proteinExistence type="predicted"/>
<evidence type="ECO:0000313" key="4">
    <source>
        <dbReference type="Proteomes" id="UP000076878"/>
    </source>
</evidence>
<gene>
    <name evidence="3" type="ORF">SAMN05216375_101206</name>
    <name evidence="2" type="ORF">TR210_62</name>
</gene>
<dbReference type="Gene3D" id="3.10.290.30">
    <property type="entry name" value="MM3350-like"/>
    <property type="match status" value="1"/>
</dbReference>
<dbReference type="SUPFAM" id="SSF159941">
    <property type="entry name" value="MM3350-like"/>
    <property type="match status" value="1"/>
</dbReference>
<name>A0A143Y331_9LACT</name>
<reference evidence="3 5" key="2">
    <citation type="submission" date="2016-10" db="EMBL/GenBank/DDBJ databases">
        <authorList>
            <person name="Varghese N."/>
            <person name="Submissions S."/>
        </authorList>
    </citation>
    <scope>NUCLEOTIDE SEQUENCE [LARGE SCALE GENOMIC DNA]</scope>
    <source>
        <strain evidence="3 5">DSM 22150</strain>
    </source>
</reference>
<sequence>MIYEFRVAVRDIGLPIWRDIQVDSEETFYDFNGIIQAAFSWSGFFEHRFEITRSGGTDLLPVIIEETPLDTLEDYTDESDFREYSDEEREDVDEIEADDYDFYDENDSAENEDQTLQKYFTAIDDAATYIYFTDAVIEVDIQLTEMVAPQEDRRYPTCVAAENAGPDEMEDRSTILQNRNNLILADTEDLIRLINFALSQLGDSDIFDSGYEDFGSEYAVDTYWDDVESDDAEDSPPNF</sequence>
<dbReference type="EMBL" id="FJNB01000001">
    <property type="protein sequence ID" value="CZQ80514.1"/>
    <property type="molecule type" value="Genomic_DNA"/>
</dbReference>
<reference evidence="2 4" key="1">
    <citation type="submission" date="2016-02" db="EMBL/GenBank/DDBJ databases">
        <authorList>
            <person name="Wen L."/>
            <person name="He K."/>
            <person name="Yang H."/>
        </authorList>
    </citation>
    <scope>NUCLEOTIDE SEQUENCE [LARGE SCALE GENOMIC DNA]</scope>
    <source>
        <strain evidence="2">Trichococcus_R210</strain>
    </source>
</reference>
<dbReference type="EMBL" id="FNYT01000001">
    <property type="protein sequence ID" value="SEI55908.1"/>
    <property type="molecule type" value="Genomic_DNA"/>
</dbReference>
<protein>
    <submittedName>
        <fullName evidence="3">PRiA4b ORF-3-like protein</fullName>
    </submittedName>
    <submittedName>
        <fullName evidence="2">Plasmid pria4b orf3</fullName>
    </submittedName>
</protein>
<organism evidence="2 4">
    <name type="scientific">Trichococcus ilyis</name>
    <dbReference type="NCBI Taxonomy" id="640938"/>
    <lineage>
        <taxon>Bacteria</taxon>
        <taxon>Bacillati</taxon>
        <taxon>Bacillota</taxon>
        <taxon>Bacilli</taxon>
        <taxon>Lactobacillales</taxon>
        <taxon>Carnobacteriaceae</taxon>
        <taxon>Trichococcus</taxon>
    </lineage>
</organism>
<dbReference type="InterPro" id="IPR012912">
    <property type="entry name" value="Plasmid_pRiA4b_Orf3-like"/>
</dbReference>
<dbReference type="OrthoDB" id="9801392at2"/>
<keyword evidence="5" id="KW-1185">Reference proteome</keyword>
<evidence type="ECO:0000313" key="2">
    <source>
        <dbReference type="EMBL" id="CZQ80514.1"/>
    </source>
</evidence>
<dbReference type="PANTHER" id="PTHR41878">
    <property type="entry name" value="LEXA REPRESSOR-RELATED"/>
    <property type="match status" value="1"/>
</dbReference>
<evidence type="ECO:0000313" key="3">
    <source>
        <dbReference type="EMBL" id="SEI55908.1"/>
    </source>
</evidence>
<evidence type="ECO:0000259" key="1">
    <source>
        <dbReference type="Pfam" id="PF07929"/>
    </source>
</evidence>
<evidence type="ECO:0000313" key="5">
    <source>
        <dbReference type="Proteomes" id="UP000199280"/>
    </source>
</evidence>
<dbReference type="Proteomes" id="UP000199280">
    <property type="component" value="Unassembled WGS sequence"/>
</dbReference>
<dbReference type="Proteomes" id="UP000076878">
    <property type="component" value="Unassembled WGS sequence"/>
</dbReference>
<accession>A0A143Y331</accession>
<dbReference type="AlphaFoldDB" id="A0A143Y331"/>
<dbReference type="PANTHER" id="PTHR41878:SF1">
    <property type="entry name" value="TNPR PROTEIN"/>
    <property type="match status" value="1"/>
</dbReference>
<dbReference type="STRING" id="640938.TR210_62"/>
<dbReference type="Pfam" id="PF07929">
    <property type="entry name" value="PRiA4_ORF3"/>
    <property type="match status" value="1"/>
</dbReference>
<dbReference type="InterPro" id="IPR024047">
    <property type="entry name" value="MM3350-like_sf"/>
</dbReference>
<feature type="domain" description="Plasmid pRiA4b Orf3-like" evidence="1">
    <location>
        <begin position="2"/>
        <end position="168"/>
    </location>
</feature>
<dbReference type="RefSeq" id="WP_068620397.1">
    <property type="nucleotide sequence ID" value="NZ_FJNB01000001.1"/>
</dbReference>